<evidence type="ECO:0000259" key="1">
    <source>
        <dbReference type="Pfam" id="PF06283"/>
    </source>
</evidence>
<dbReference type="EMBL" id="BBNU01000005">
    <property type="protein sequence ID" value="GAL79065.1"/>
    <property type="molecule type" value="Genomic_DNA"/>
</dbReference>
<dbReference type="PANTHER" id="PTHR40469">
    <property type="entry name" value="SECRETED GLYCOSYL HYDROLASE"/>
    <property type="match status" value="1"/>
</dbReference>
<dbReference type="Pfam" id="PF06283">
    <property type="entry name" value="ThuA"/>
    <property type="match status" value="1"/>
</dbReference>
<dbReference type="Gene3D" id="3.40.50.880">
    <property type="match status" value="1"/>
</dbReference>
<dbReference type="InterPro" id="IPR029062">
    <property type="entry name" value="Class_I_gatase-like"/>
</dbReference>
<organism evidence="2 3">
    <name type="scientific">Algibacter lectus</name>
    <dbReference type="NCBI Taxonomy" id="221126"/>
    <lineage>
        <taxon>Bacteria</taxon>
        <taxon>Pseudomonadati</taxon>
        <taxon>Bacteroidota</taxon>
        <taxon>Flavobacteriia</taxon>
        <taxon>Flavobacteriales</taxon>
        <taxon>Flavobacteriaceae</taxon>
        <taxon>Algibacter</taxon>
    </lineage>
</organism>
<protein>
    <submittedName>
        <fullName evidence="2">Cytochrome c551/c552</fullName>
    </submittedName>
</protein>
<dbReference type="RefSeq" id="WP_042496910.1">
    <property type="nucleotide sequence ID" value="NZ_BBNU01000005.1"/>
</dbReference>
<feature type="domain" description="ThuA-like" evidence="1">
    <location>
        <begin position="21"/>
        <end position="232"/>
    </location>
</feature>
<dbReference type="STRING" id="221126.SAMN04489722_10851"/>
<dbReference type="SUPFAM" id="SSF52317">
    <property type="entry name" value="Class I glutamine amidotransferase-like"/>
    <property type="match status" value="1"/>
</dbReference>
<evidence type="ECO:0000313" key="2">
    <source>
        <dbReference type="EMBL" id="GAL79065.1"/>
    </source>
</evidence>
<gene>
    <name evidence="2" type="ORF">JCM19274_4150</name>
</gene>
<comment type="caution">
    <text evidence="2">The sequence shown here is derived from an EMBL/GenBank/DDBJ whole genome shotgun (WGS) entry which is preliminary data.</text>
</comment>
<accession>A0A090WPP7</accession>
<dbReference type="InterPro" id="IPR029010">
    <property type="entry name" value="ThuA-like"/>
</dbReference>
<dbReference type="PANTHER" id="PTHR40469:SF2">
    <property type="entry name" value="GALACTOSE-BINDING DOMAIN-LIKE SUPERFAMILY PROTEIN"/>
    <property type="match status" value="1"/>
</dbReference>
<sequence length="235" mass="26832">MRVLLITFLAFFTISTYAAEKVLVFSKTAGFRHKSIETGVKTIEALGLENNFTVTHTEDAAVFLDKKLKKYDLIIFLNTTGDVLNTEEEHAFKKYINKGGSFLGIHAATDTEFEWAWYGKLVGAYFISHPKQTEATMHVKDNKHEATKHLPSPWTHYDEWYNFKNINKDLHVLLELDESSYKGGENGDFHPIAWCQEFDGGKMFYTGMGGHTVESYSNPEFKQHLLGGILYCLDK</sequence>
<evidence type="ECO:0000313" key="3">
    <source>
        <dbReference type="Proteomes" id="UP000029643"/>
    </source>
</evidence>
<dbReference type="AlphaFoldDB" id="A0A090WPP7"/>
<proteinExistence type="predicted"/>
<name>A0A090WPP7_9FLAO</name>
<reference evidence="2 3" key="1">
    <citation type="journal article" date="2014" name="Genome Announc.">
        <title>Draft Genome Sequences of Marine Flavobacterium Algibacter lectus Strains SS8 and NR4.</title>
        <authorList>
            <person name="Takatani N."/>
            <person name="Nakanishi M."/>
            <person name="Meirelles P."/>
            <person name="Mino S."/>
            <person name="Suda W."/>
            <person name="Oshima K."/>
            <person name="Hattori M."/>
            <person name="Ohkuma M."/>
            <person name="Hosokawa M."/>
            <person name="Miyashita K."/>
            <person name="Thompson F.L."/>
            <person name="Niwa A."/>
            <person name="Sawabe T."/>
            <person name="Sawabe T."/>
        </authorList>
    </citation>
    <scope>NUCLEOTIDE SEQUENCE [LARGE SCALE GENOMIC DNA]</scope>
    <source>
        <strain evidence="3">JCM19274</strain>
    </source>
</reference>
<dbReference type="Proteomes" id="UP000029643">
    <property type="component" value="Unassembled WGS sequence"/>
</dbReference>